<evidence type="ECO:0000313" key="3">
    <source>
        <dbReference type="Proteomes" id="UP000229730"/>
    </source>
</evidence>
<dbReference type="RefSeq" id="WP_099474793.1">
    <property type="nucleotide sequence ID" value="NZ_CAXBMK010000001.1"/>
</dbReference>
<sequence>MSFLTDVSSREKHIWANLILDGAIAINFFPKLLRLEGSLAENTEALGLIVGAIIVMSILGSIAIHWLLDIGKEEKQDERDRHFAAMGYQVGYLVVCGGIVFLIGHMILNDITTSIFSFQYESLTRLRMATYLMLTLVGAAIAKDVTRLFYYRRGY</sequence>
<proteinExistence type="predicted"/>
<dbReference type="Proteomes" id="UP000229730">
    <property type="component" value="Unassembled WGS sequence"/>
</dbReference>
<reference evidence="2 3" key="1">
    <citation type="submission" date="2017-10" db="EMBL/GenBank/DDBJ databases">
        <title>Frigbacter circumglobatus gen. nov. sp. nov., isolated from sediment cultured in situ.</title>
        <authorList>
            <person name="Zhao Z."/>
        </authorList>
    </citation>
    <scope>NUCLEOTIDE SEQUENCE [LARGE SCALE GENOMIC DNA]</scope>
    <source>
        <strain evidence="2 3">ZYL</strain>
    </source>
</reference>
<evidence type="ECO:0000256" key="1">
    <source>
        <dbReference type="SAM" id="Phobius"/>
    </source>
</evidence>
<keyword evidence="1" id="KW-1133">Transmembrane helix</keyword>
<feature type="transmembrane region" description="Helical" evidence="1">
    <location>
        <begin position="89"/>
        <end position="108"/>
    </location>
</feature>
<dbReference type="InParanoid" id="A0A2G4YN44"/>
<gene>
    <name evidence="2" type="ORF">CRD36_15255</name>
</gene>
<feature type="transmembrane region" description="Helical" evidence="1">
    <location>
        <begin position="14"/>
        <end position="33"/>
    </location>
</feature>
<protein>
    <submittedName>
        <fullName evidence="2">Uncharacterized protein</fullName>
    </submittedName>
</protein>
<evidence type="ECO:0000313" key="2">
    <source>
        <dbReference type="EMBL" id="PHZ83728.1"/>
    </source>
</evidence>
<keyword evidence="1" id="KW-0472">Membrane</keyword>
<dbReference type="AlphaFoldDB" id="A0A2G4YN44"/>
<feature type="transmembrane region" description="Helical" evidence="1">
    <location>
        <begin position="45"/>
        <end position="68"/>
    </location>
</feature>
<name>A0A2G4YN44_9PROT</name>
<comment type="caution">
    <text evidence="2">The sequence shown here is derived from an EMBL/GenBank/DDBJ whole genome shotgun (WGS) entry which is preliminary data.</text>
</comment>
<feature type="transmembrane region" description="Helical" evidence="1">
    <location>
        <begin position="128"/>
        <end position="150"/>
    </location>
</feature>
<keyword evidence="1" id="KW-0812">Transmembrane</keyword>
<organism evidence="2 3">
    <name type="scientific">Paremcibacter congregatus</name>
    <dbReference type="NCBI Taxonomy" id="2043170"/>
    <lineage>
        <taxon>Bacteria</taxon>
        <taxon>Pseudomonadati</taxon>
        <taxon>Pseudomonadota</taxon>
        <taxon>Alphaproteobacteria</taxon>
        <taxon>Emcibacterales</taxon>
        <taxon>Emcibacteraceae</taxon>
        <taxon>Paremcibacter</taxon>
    </lineage>
</organism>
<keyword evidence="3" id="KW-1185">Reference proteome</keyword>
<dbReference type="EMBL" id="PDEM01000031">
    <property type="protein sequence ID" value="PHZ83728.1"/>
    <property type="molecule type" value="Genomic_DNA"/>
</dbReference>
<accession>A0A2G4YN44</accession>